<dbReference type="RefSeq" id="WP_109306611.1">
    <property type="nucleotide sequence ID" value="NZ_BJUF01000041.1"/>
</dbReference>
<dbReference type="Pfam" id="PF02687">
    <property type="entry name" value="FtsX"/>
    <property type="match status" value="1"/>
</dbReference>
<dbReference type="AlphaFoldDB" id="A0A2U3AJQ9"/>
<keyword evidence="4 10" id="KW-1003">Cell membrane</keyword>
<evidence type="ECO:0000313" key="14">
    <source>
        <dbReference type="EMBL" id="PWI24780.1"/>
    </source>
</evidence>
<evidence type="ECO:0000256" key="11">
    <source>
        <dbReference type="SAM" id="Phobius"/>
    </source>
</evidence>
<sequence>MSKSELRYVLSDAYIGIKRNKGGAIASLLFTALSMSFIGIFLLFRIVVGGATDYVSSQLAMKVYVSQNMSTSELATILEEKDFVKHVDIEKGEDLVNRLSFFFDKRAYLLDAFQNGQVNDAIRIQLKNSQQIDDVAQVLRGVHGIDKVVYPQELAQLLQKILVKMTFYGIAITAILLIVTFFMIYMTLHLALYKRHQELKVKLLVGMNPAVLRCQFLVEGFSLAIGGAIISTVVTLVSYHFFFSALQTFFVFLTPITSEHLWLCILIEILLGISMSLLASYLATRKWINNA</sequence>
<dbReference type="OrthoDB" id="2612597at2"/>
<keyword evidence="5 10" id="KW-0132">Cell division</keyword>
<dbReference type="Gene3D" id="3.30.70.3040">
    <property type="match status" value="1"/>
</dbReference>
<keyword evidence="15" id="KW-1185">Reference proteome</keyword>
<dbReference type="GO" id="GO:0051301">
    <property type="term" value="P:cell division"/>
    <property type="evidence" value="ECO:0007669"/>
    <property type="project" value="UniProtKB-KW"/>
</dbReference>
<dbReference type="Pfam" id="PF18075">
    <property type="entry name" value="FtsX_ECD"/>
    <property type="match status" value="1"/>
</dbReference>
<comment type="caution">
    <text evidence="14">The sequence shown here is derived from an EMBL/GenBank/DDBJ whole genome shotgun (WGS) entry which is preliminary data.</text>
</comment>
<feature type="transmembrane region" description="Helical" evidence="11">
    <location>
        <begin position="260"/>
        <end position="283"/>
    </location>
</feature>
<comment type="subcellular location">
    <subcellularLocation>
        <location evidence="1">Cell membrane</location>
        <topology evidence="1">Multi-pass membrane protein</topology>
    </subcellularLocation>
</comment>
<dbReference type="PANTHER" id="PTHR47755">
    <property type="entry name" value="CELL DIVISION PROTEIN FTSX"/>
    <property type="match status" value="1"/>
</dbReference>
<keyword evidence="9 10" id="KW-0131">Cell cycle</keyword>
<evidence type="ECO:0000259" key="12">
    <source>
        <dbReference type="Pfam" id="PF02687"/>
    </source>
</evidence>
<dbReference type="GO" id="GO:0005886">
    <property type="term" value="C:plasma membrane"/>
    <property type="evidence" value="ECO:0007669"/>
    <property type="project" value="UniProtKB-SubCell"/>
</dbReference>
<evidence type="ECO:0000256" key="2">
    <source>
        <dbReference type="ARBA" id="ARBA00007379"/>
    </source>
</evidence>
<dbReference type="InterPro" id="IPR040690">
    <property type="entry name" value="FtsX_ECD"/>
</dbReference>
<comment type="similarity">
    <text evidence="2 10">Belongs to the ABC-4 integral membrane protein family. FtsX subfamily.</text>
</comment>
<keyword evidence="6 11" id="KW-0812">Transmembrane</keyword>
<evidence type="ECO:0000256" key="10">
    <source>
        <dbReference type="PIRNR" id="PIRNR003097"/>
    </source>
</evidence>
<evidence type="ECO:0000256" key="1">
    <source>
        <dbReference type="ARBA" id="ARBA00004651"/>
    </source>
</evidence>
<feature type="transmembrane region" description="Helical" evidence="11">
    <location>
        <begin position="214"/>
        <end position="240"/>
    </location>
</feature>
<dbReference type="PIRSF" id="PIRSF003097">
    <property type="entry name" value="FtsX"/>
    <property type="match status" value="1"/>
</dbReference>
<comment type="function">
    <text evidence="10">Part of the ABC transporter FtsEX involved in asymmetric cellular division facilitating the initiation of sporulation.</text>
</comment>
<evidence type="ECO:0000313" key="15">
    <source>
        <dbReference type="Proteomes" id="UP000245938"/>
    </source>
</evidence>
<organism evidence="14 15">
    <name type="scientific">Kurthia sibirica</name>
    <dbReference type="NCBI Taxonomy" id="202750"/>
    <lineage>
        <taxon>Bacteria</taxon>
        <taxon>Bacillati</taxon>
        <taxon>Bacillota</taxon>
        <taxon>Bacilli</taxon>
        <taxon>Bacillales</taxon>
        <taxon>Caryophanaceae</taxon>
        <taxon>Kurthia</taxon>
    </lineage>
</organism>
<reference evidence="14 15" key="1">
    <citation type="submission" date="2018-05" db="EMBL/GenBank/DDBJ databases">
        <title>Kurthia sibirica genome sequence.</title>
        <authorList>
            <person name="Maclea K.S."/>
            <person name="Goen A.E."/>
        </authorList>
    </citation>
    <scope>NUCLEOTIDE SEQUENCE [LARGE SCALE GENOMIC DNA]</scope>
    <source>
        <strain evidence="14 15">ATCC 49154</strain>
    </source>
</reference>
<feature type="transmembrane region" description="Helical" evidence="11">
    <location>
        <begin position="24"/>
        <end position="48"/>
    </location>
</feature>
<keyword evidence="7 11" id="KW-1133">Transmembrane helix</keyword>
<proteinExistence type="inferred from homology"/>
<evidence type="ECO:0000256" key="9">
    <source>
        <dbReference type="ARBA" id="ARBA00023306"/>
    </source>
</evidence>
<feature type="transmembrane region" description="Helical" evidence="11">
    <location>
        <begin position="167"/>
        <end position="193"/>
    </location>
</feature>
<feature type="domain" description="ABC3 transporter permease C-terminal" evidence="12">
    <location>
        <begin position="171"/>
        <end position="285"/>
    </location>
</feature>
<feature type="domain" description="FtsX extracellular" evidence="13">
    <location>
        <begin position="61"/>
        <end position="148"/>
    </location>
</feature>
<protein>
    <recommendedName>
        <fullName evidence="3 10">Cell division protein FtsX</fullName>
    </recommendedName>
</protein>
<evidence type="ECO:0000256" key="5">
    <source>
        <dbReference type="ARBA" id="ARBA00022618"/>
    </source>
</evidence>
<evidence type="ECO:0000256" key="8">
    <source>
        <dbReference type="ARBA" id="ARBA00023136"/>
    </source>
</evidence>
<evidence type="ECO:0000256" key="6">
    <source>
        <dbReference type="ARBA" id="ARBA00022692"/>
    </source>
</evidence>
<evidence type="ECO:0000256" key="3">
    <source>
        <dbReference type="ARBA" id="ARBA00021907"/>
    </source>
</evidence>
<dbReference type="InterPro" id="IPR003838">
    <property type="entry name" value="ABC3_permease_C"/>
</dbReference>
<dbReference type="InterPro" id="IPR004513">
    <property type="entry name" value="FtsX"/>
</dbReference>
<evidence type="ECO:0000256" key="4">
    <source>
        <dbReference type="ARBA" id="ARBA00022475"/>
    </source>
</evidence>
<dbReference type="EMBL" id="QFVR01000016">
    <property type="protein sequence ID" value="PWI24780.1"/>
    <property type="molecule type" value="Genomic_DNA"/>
</dbReference>
<name>A0A2U3AJQ9_9BACL</name>
<dbReference type="PANTHER" id="PTHR47755:SF1">
    <property type="entry name" value="CELL DIVISION PROTEIN FTSX"/>
    <property type="match status" value="1"/>
</dbReference>
<accession>A0A2U3AJQ9</accession>
<keyword evidence="8 10" id="KW-0472">Membrane</keyword>
<evidence type="ECO:0000256" key="7">
    <source>
        <dbReference type="ARBA" id="ARBA00022989"/>
    </source>
</evidence>
<gene>
    <name evidence="14" type="ORF">DEX24_11680</name>
</gene>
<evidence type="ECO:0000259" key="13">
    <source>
        <dbReference type="Pfam" id="PF18075"/>
    </source>
</evidence>
<dbReference type="Proteomes" id="UP000245938">
    <property type="component" value="Unassembled WGS sequence"/>
</dbReference>